<dbReference type="EMBL" id="UINC01025881">
    <property type="protein sequence ID" value="SVB02307.1"/>
    <property type="molecule type" value="Genomic_DNA"/>
</dbReference>
<dbReference type="InterPro" id="IPR001692">
    <property type="entry name" value="Histidinol_DH_CS"/>
</dbReference>
<sequence>MLISRELRNEYKNKIDLTSLKSFETAIDNVTNFHQKQLPQNYEINKNGLKTGLLWKPIQSVGLYVPGGKAVYPSSLIMNVVPAKVAGVKRIVVVTPNINEQINPYILALLDVLEVDEAYQVGGAQAIAALAYGTKSIRPVNKIFGPGNAYVVSAKKQVFGKVGIDLIAGPSEIVVVADNNNNPDWVASDLIAQAEHDERSQSILITDSQNFSSKVLSSIEKLMRKLPK</sequence>
<dbReference type="NCBIfam" id="TIGR00069">
    <property type="entry name" value="hisD"/>
    <property type="match status" value="1"/>
</dbReference>
<evidence type="ECO:0000256" key="4">
    <source>
        <dbReference type="ARBA" id="ARBA00023002"/>
    </source>
</evidence>
<comment type="cofactor">
    <cofactor evidence="1">
        <name>Zn(2+)</name>
        <dbReference type="ChEBI" id="CHEBI:29105"/>
    </cofactor>
</comment>
<dbReference type="GO" id="GO:0051287">
    <property type="term" value="F:NAD binding"/>
    <property type="evidence" value="ECO:0007669"/>
    <property type="project" value="InterPro"/>
</dbReference>
<dbReference type="GO" id="GO:0004399">
    <property type="term" value="F:histidinol dehydrogenase activity"/>
    <property type="evidence" value="ECO:0007669"/>
    <property type="project" value="TreeGrafter"/>
</dbReference>
<dbReference type="GO" id="GO:0000105">
    <property type="term" value="P:L-histidine biosynthetic process"/>
    <property type="evidence" value="ECO:0007669"/>
    <property type="project" value="TreeGrafter"/>
</dbReference>
<dbReference type="PANTHER" id="PTHR21256:SF2">
    <property type="entry name" value="HISTIDINE BIOSYNTHESIS TRIFUNCTIONAL PROTEIN"/>
    <property type="match status" value="1"/>
</dbReference>
<evidence type="ECO:0000256" key="1">
    <source>
        <dbReference type="ARBA" id="ARBA00001947"/>
    </source>
</evidence>
<dbReference type="GO" id="GO:0046872">
    <property type="term" value="F:metal ion binding"/>
    <property type="evidence" value="ECO:0007669"/>
    <property type="project" value="UniProtKB-KW"/>
</dbReference>
<evidence type="ECO:0008006" key="6">
    <source>
        <dbReference type="Google" id="ProtNLM"/>
    </source>
</evidence>
<gene>
    <name evidence="5" type="ORF">METZ01_LOCUS155161</name>
</gene>
<dbReference type="PROSITE" id="PS00611">
    <property type="entry name" value="HISOL_DEHYDROGENASE"/>
    <property type="match status" value="1"/>
</dbReference>
<dbReference type="InterPro" id="IPR012131">
    <property type="entry name" value="Hstdl_DH"/>
</dbReference>
<dbReference type="PANTHER" id="PTHR21256">
    <property type="entry name" value="HISTIDINOL DEHYDROGENASE HDH"/>
    <property type="match status" value="1"/>
</dbReference>
<dbReference type="CDD" id="cd06572">
    <property type="entry name" value="Histidinol_dh"/>
    <property type="match status" value="1"/>
</dbReference>
<dbReference type="Gene3D" id="3.40.50.1980">
    <property type="entry name" value="Nitrogenase molybdenum iron protein domain"/>
    <property type="match status" value="2"/>
</dbReference>
<keyword evidence="3" id="KW-0862">Zinc</keyword>
<organism evidence="5">
    <name type="scientific">marine metagenome</name>
    <dbReference type="NCBI Taxonomy" id="408172"/>
    <lineage>
        <taxon>unclassified sequences</taxon>
        <taxon>metagenomes</taxon>
        <taxon>ecological metagenomes</taxon>
    </lineage>
</organism>
<dbReference type="Pfam" id="PF00815">
    <property type="entry name" value="Histidinol_dh"/>
    <property type="match status" value="1"/>
</dbReference>
<proteinExistence type="predicted"/>
<dbReference type="SUPFAM" id="SSF53720">
    <property type="entry name" value="ALDH-like"/>
    <property type="match status" value="1"/>
</dbReference>
<dbReference type="AlphaFoldDB" id="A0A382AMU4"/>
<evidence type="ECO:0000313" key="5">
    <source>
        <dbReference type="EMBL" id="SVB02307.1"/>
    </source>
</evidence>
<reference evidence="5" key="1">
    <citation type="submission" date="2018-05" db="EMBL/GenBank/DDBJ databases">
        <authorList>
            <person name="Lanie J.A."/>
            <person name="Ng W.-L."/>
            <person name="Kazmierczak K.M."/>
            <person name="Andrzejewski T.M."/>
            <person name="Davidsen T.M."/>
            <person name="Wayne K.J."/>
            <person name="Tettelin H."/>
            <person name="Glass J.I."/>
            <person name="Rusch D."/>
            <person name="Podicherti R."/>
            <person name="Tsui H.-C.T."/>
            <person name="Winkler M.E."/>
        </authorList>
    </citation>
    <scope>NUCLEOTIDE SEQUENCE</scope>
</reference>
<keyword evidence="2" id="KW-0479">Metal-binding</keyword>
<dbReference type="GO" id="GO:0005829">
    <property type="term" value="C:cytosol"/>
    <property type="evidence" value="ECO:0007669"/>
    <property type="project" value="TreeGrafter"/>
</dbReference>
<name>A0A382AMU4_9ZZZZ</name>
<evidence type="ECO:0000256" key="3">
    <source>
        <dbReference type="ARBA" id="ARBA00022833"/>
    </source>
</evidence>
<feature type="non-terminal residue" evidence="5">
    <location>
        <position position="228"/>
    </location>
</feature>
<evidence type="ECO:0000256" key="2">
    <source>
        <dbReference type="ARBA" id="ARBA00022723"/>
    </source>
</evidence>
<dbReference type="PRINTS" id="PR00083">
    <property type="entry name" value="HOLDHDRGNASE"/>
</dbReference>
<protein>
    <recommendedName>
        <fullName evidence="6">Histidinol dehydrogenase</fullName>
    </recommendedName>
</protein>
<dbReference type="InterPro" id="IPR016161">
    <property type="entry name" value="Ald_DH/histidinol_DH"/>
</dbReference>
<accession>A0A382AMU4</accession>
<keyword evidence="4" id="KW-0560">Oxidoreductase</keyword>